<keyword evidence="3" id="KW-1185">Reference proteome</keyword>
<reference evidence="2" key="2">
    <citation type="journal article" date="2023" name="IMA Fungus">
        <title>Comparative genomic study of the Penicillium genus elucidates a diverse pangenome and 15 lateral gene transfer events.</title>
        <authorList>
            <person name="Petersen C."/>
            <person name="Sorensen T."/>
            <person name="Nielsen M.R."/>
            <person name="Sondergaard T.E."/>
            <person name="Sorensen J.L."/>
            <person name="Fitzpatrick D.A."/>
            <person name="Frisvad J.C."/>
            <person name="Nielsen K.L."/>
        </authorList>
    </citation>
    <scope>NUCLEOTIDE SEQUENCE</scope>
    <source>
        <strain evidence="2">IBT 23319</strain>
    </source>
</reference>
<feature type="region of interest" description="Disordered" evidence="1">
    <location>
        <begin position="181"/>
        <end position="219"/>
    </location>
</feature>
<dbReference type="RefSeq" id="XP_056503603.1">
    <property type="nucleotide sequence ID" value="XM_056641109.1"/>
</dbReference>
<keyword evidence="2" id="KW-0238">DNA-binding</keyword>
<gene>
    <name evidence="2" type="ORF">N7469_002189</name>
</gene>
<organism evidence="2 3">
    <name type="scientific">Penicillium citrinum</name>
    <dbReference type="NCBI Taxonomy" id="5077"/>
    <lineage>
        <taxon>Eukaryota</taxon>
        <taxon>Fungi</taxon>
        <taxon>Dikarya</taxon>
        <taxon>Ascomycota</taxon>
        <taxon>Pezizomycotina</taxon>
        <taxon>Eurotiomycetes</taxon>
        <taxon>Eurotiomycetidae</taxon>
        <taxon>Eurotiales</taxon>
        <taxon>Aspergillaceae</taxon>
        <taxon>Penicillium</taxon>
    </lineage>
</organism>
<feature type="compositionally biased region" description="Polar residues" evidence="1">
    <location>
        <begin position="197"/>
        <end position="213"/>
    </location>
</feature>
<reference evidence="2" key="1">
    <citation type="submission" date="2022-11" db="EMBL/GenBank/DDBJ databases">
        <authorList>
            <person name="Petersen C."/>
        </authorList>
    </citation>
    <scope>NUCLEOTIDE SEQUENCE</scope>
    <source>
        <strain evidence="2">IBT 23319</strain>
    </source>
</reference>
<evidence type="ECO:0000256" key="1">
    <source>
        <dbReference type="SAM" id="MobiDB-lite"/>
    </source>
</evidence>
<dbReference type="GO" id="GO:0003677">
    <property type="term" value="F:DNA binding"/>
    <property type="evidence" value="ECO:0007669"/>
    <property type="project" value="UniProtKB-KW"/>
</dbReference>
<protein>
    <submittedName>
        <fullName evidence="2">Transcriptional regulator family: Centromere protein B DNA-binding region</fullName>
    </submittedName>
</protein>
<name>A0A9W9PC83_PENCI</name>
<dbReference type="AlphaFoldDB" id="A0A9W9PC83"/>
<feature type="compositionally biased region" description="Polar residues" evidence="1">
    <location>
        <begin position="88"/>
        <end position="100"/>
    </location>
</feature>
<dbReference type="EMBL" id="JAPQKT010000002">
    <property type="protein sequence ID" value="KAJ5240598.1"/>
    <property type="molecule type" value="Genomic_DNA"/>
</dbReference>
<proteinExistence type="predicted"/>
<sequence>MDHHSVHLKQAYRTTNNQITQWSGDTRDTAVSFAEISAIREQALQPRTIRKSFADRELVIDPLANEQTPEPELQNLAVPPPLFGQASGIPSRTPDSASNARRTRDKLANLVRHEIISEERRHQTERVGRSQVRLAEDIGLLTDTLENQLPKKPTIARRSQRQIGKFGALTTKDAVRYAYNRNNKGNTKDKKKDNGIHSHNTASLDITTPTLSRTDGLVP</sequence>
<evidence type="ECO:0000313" key="2">
    <source>
        <dbReference type="EMBL" id="KAJ5240598.1"/>
    </source>
</evidence>
<evidence type="ECO:0000313" key="3">
    <source>
        <dbReference type="Proteomes" id="UP001147733"/>
    </source>
</evidence>
<feature type="compositionally biased region" description="Basic and acidic residues" evidence="1">
    <location>
        <begin position="186"/>
        <end position="196"/>
    </location>
</feature>
<feature type="region of interest" description="Disordered" evidence="1">
    <location>
        <begin position="81"/>
        <end position="103"/>
    </location>
</feature>
<comment type="caution">
    <text evidence="2">The sequence shown here is derived from an EMBL/GenBank/DDBJ whole genome shotgun (WGS) entry which is preliminary data.</text>
</comment>
<dbReference type="GeneID" id="81380276"/>
<dbReference type="Proteomes" id="UP001147733">
    <property type="component" value="Unassembled WGS sequence"/>
</dbReference>
<dbReference type="OrthoDB" id="4368874at2759"/>
<accession>A0A9W9PC83</accession>